<evidence type="ECO:0000313" key="1">
    <source>
        <dbReference type="EMBL" id="ORA77270.1"/>
    </source>
</evidence>
<sequence>MIDMTPETDMDKLAEIAAGLHERMVDSPERLRAELVGLWSKHPVRAAQLTMCLVAWFDPDTPCSELWRRVELTVKQCAS</sequence>
<proteinExistence type="predicted"/>
<name>A0A1X0DZQ3_9MYCO</name>
<protein>
    <submittedName>
        <fullName evidence="1">Uncharacterized protein</fullName>
    </submittedName>
</protein>
<organism evidence="1 2">
    <name type="scientific">Mycolicibacter kumamotonensis</name>
    <dbReference type="NCBI Taxonomy" id="354243"/>
    <lineage>
        <taxon>Bacteria</taxon>
        <taxon>Bacillati</taxon>
        <taxon>Actinomycetota</taxon>
        <taxon>Actinomycetes</taxon>
        <taxon>Mycobacteriales</taxon>
        <taxon>Mycobacteriaceae</taxon>
        <taxon>Mycolicibacter</taxon>
    </lineage>
</organism>
<comment type="caution">
    <text evidence="1">The sequence shown here is derived from an EMBL/GenBank/DDBJ whole genome shotgun (WGS) entry which is preliminary data.</text>
</comment>
<gene>
    <name evidence="1" type="ORF">BST28_18570</name>
</gene>
<dbReference type="Proteomes" id="UP000192713">
    <property type="component" value="Unassembled WGS sequence"/>
</dbReference>
<dbReference type="AlphaFoldDB" id="A0A1X0DZQ3"/>
<accession>A0A1X0DZQ3</accession>
<reference evidence="1 2" key="1">
    <citation type="submission" date="2017-02" db="EMBL/GenBank/DDBJ databases">
        <title>The new phylogeny of genus Mycobacterium.</title>
        <authorList>
            <person name="Tortoli E."/>
            <person name="Trovato A."/>
            <person name="Cirillo D.M."/>
        </authorList>
    </citation>
    <scope>NUCLEOTIDE SEQUENCE [LARGE SCALE GENOMIC DNA]</scope>
    <source>
        <strain evidence="1 2">DSM 45093</strain>
    </source>
</reference>
<dbReference type="EMBL" id="MVHU01000034">
    <property type="protein sequence ID" value="ORA77270.1"/>
    <property type="molecule type" value="Genomic_DNA"/>
</dbReference>
<evidence type="ECO:0000313" key="2">
    <source>
        <dbReference type="Proteomes" id="UP000192713"/>
    </source>
</evidence>
<dbReference type="RefSeq" id="WP_083082253.1">
    <property type="nucleotide sequence ID" value="NZ_MVHU01000034.1"/>
</dbReference>